<dbReference type="PANTHER" id="PTHR11852">
    <property type="entry name" value="PLATELET-ACTIVATING FACTOR ACETYLHYDROLASE"/>
    <property type="match status" value="1"/>
</dbReference>
<dbReference type="CTD" id="23379"/>
<dbReference type="RefSeq" id="XP_017265285.1">
    <property type="nucleotide sequence ID" value="XM_017409796.3"/>
</dbReference>
<keyword evidence="5" id="KW-1185">Reference proteome</keyword>
<feature type="compositionally biased region" description="Polar residues" evidence="2">
    <location>
        <begin position="836"/>
        <end position="849"/>
    </location>
</feature>
<evidence type="ECO:0000256" key="1">
    <source>
        <dbReference type="SAM" id="Coils"/>
    </source>
</evidence>
<feature type="compositionally biased region" description="Low complexity" evidence="2">
    <location>
        <begin position="994"/>
        <end position="1006"/>
    </location>
</feature>
<feature type="compositionally biased region" description="Low complexity" evidence="2">
    <location>
        <begin position="951"/>
        <end position="966"/>
    </location>
</feature>
<feature type="region of interest" description="Disordered" evidence="2">
    <location>
        <begin position="479"/>
        <end position="514"/>
    </location>
</feature>
<evidence type="ECO:0000256" key="2">
    <source>
        <dbReference type="SAM" id="MobiDB-lite"/>
    </source>
</evidence>
<feature type="compositionally biased region" description="Polar residues" evidence="2">
    <location>
        <begin position="1111"/>
        <end position="1122"/>
    </location>
</feature>
<dbReference type="InterPro" id="IPR057881">
    <property type="entry name" value="ICE1_C"/>
</dbReference>
<keyword evidence="1" id="KW-0175">Coiled coil</keyword>
<feature type="region of interest" description="Disordered" evidence="2">
    <location>
        <begin position="1066"/>
        <end position="1139"/>
    </location>
</feature>
<feature type="region of interest" description="Disordered" evidence="2">
    <location>
        <begin position="543"/>
        <end position="587"/>
    </location>
</feature>
<proteinExistence type="predicted"/>
<evidence type="ECO:0000313" key="4">
    <source>
        <dbReference type="Ensembl" id="ENSKMAP00000026839.1"/>
    </source>
</evidence>
<dbReference type="GeneTree" id="ENSGT00950000183199"/>
<dbReference type="Pfam" id="PF25817">
    <property type="entry name" value="ICE1_C"/>
    <property type="match status" value="1"/>
</dbReference>
<dbReference type="Proteomes" id="UP000264800">
    <property type="component" value="Unplaced"/>
</dbReference>
<feature type="compositionally biased region" description="Low complexity" evidence="2">
    <location>
        <begin position="499"/>
        <end position="510"/>
    </location>
</feature>
<feature type="region of interest" description="Disordered" evidence="2">
    <location>
        <begin position="278"/>
        <end position="370"/>
    </location>
</feature>
<reference evidence="4" key="2">
    <citation type="submission" date="2025-09" db="UniProtKB">
        <authorList>
            <consortium name="Ensembl"/>
        </authorList>
    </citation>
    <scope>IDENTIFICATION</scope>
</reference>
<dbReference type="GeneID" id="108232180"/>
<accession>A0A3Q3BMP5</accession>
<reference evidence="4" key="1">
    <citation type="submission" date="2025-08" db="UniProtKB">
        <authorList>
            <consortium name="Ensembl"/>
        </authorList>
    </citation>
    <scope>IDENTIFICATION</scope>
</reference>
<dbReference type="PANTHER" id="PTHR11852:SF4">
    <property type="entry name" value="LITTLE ELONGATION COMPLEX SUBUNIT 1"/>
    <property type="match status" value="1"/>
</dbReference>
<feature type="compositionally biased region" description="Basic and acidic residues" evidence="2">
    <location>
        <begin position="479"/>
        <end position="498"/>
    </location>
</feature>
<feature type="region of interest" description="Disordered" evidence="2">
    <location>
        <begin position="230"/>
        <end position="250"/>
    </location>
</feature>
<sequence length="1492" mass="163862">MMPGDSQSKTAAIAADAAVGSCQNCSILHQSLTEYVSSFLALKQKITVSDDTVRLQQQLKELQIQLFALEKKTADYDSVQAELDEKRHAVKAYEQLSKEMEELKQENSNTVAKNKKLEDQLQCLNDLTEKQSLENAQLRREKSAIENDLLKSLASLKKSQAEVEKAEKLREENAQMTNIKDNLENKVGLLKHSIGQKNHQIDQLTKEKLLLEKNIFDLQERLKKLERERCKEYRSTTTQTSAPREPKVDKEKVRMLLQSLWACVEPETKQSADLFHLPEPSSKHVLPSSPQTKQKSNPSKMSPSASQRIGGSNSYSPLKPSPQAQDITKHQVSPQRLSGKKEAFDCKKRKRSPRQRKSEDSTPKSNRPEISFDAIMELFKPMLPCISPLPDLENETEVTEMAIGEKKSHAGPSEDSHILKTEESLNITSPSKDGPKSVLQREEHVDSMDVTTQEFQQVSKEKDSGQNRICAVANLTNKPHKDCEESHSEKDTLSKEETASLSSSPSTSRSNVLAEESQLNAENIIDSCIGDTNSIGAETKNSFEEAEQDIRDKNTNMDVDPSMSDAPNTTGDSADGAEPLGGSDAVEISGDTEGVVVSKSSESLKDNSLTKTVFEVEKSNLDSCQSSTDTTAFKLQENTEVPECTRSSSSDSTSGVSNINLDESLEIAALTQVCGEKDGIAAQKTVKIDVVASDSNTKLTSFTKSPVLKRDDDGLLSDKEYVDSSSETHLTVDVEIEKADSKVVSYSAPLVSDSPEKTTVNCKIMEKNTHLVCRQPSPTCLLPSVKMQILKTDPEKSNTDADTEHSVKNEESPNPHGDMMEKVAAKELSRGETESRCTTSFNKDASATEGQPECSDTCGTVHEMQNSQTINEEKCSSKGSPTAAQTPEFFGHVLSEMGPPLPPVLTPLSTPPKAGKSINPRHAIGKLSFPSPMDCVASPTTPTKALFVPNSQQLSSSSLNSPTPSNGVPSSPLQFGSATPKHALPVPGRLATKANNSSPSSSASPPQENSMRILDTMYPELSARARTLSILRGNVGLGICSSESGTLPTTSDNQVSGFKTISSTSTAFTKTEMRGEKRPAVSLPQPEKSKCSKLETSSADVAHEHVPPPTSSSGEKTTSPHTPRTDQFKSRTTPPSAEAAEQDLLPTALEKIKNQCFDLLPVVQSHLYVGNLPKKPVLRDKEKEVISEICESSLVDDIIMAILNKLKAEKTLLSSNYMQALCRVYTGVCRQKKYWEKAHILAYSILTEDVPDSAKLVLFIVTTWPTVLKHSSLLCQAIHTVTKLKAQEGLLSCLSTFLGWEKNPPCDIEQLIFRTLSELRSGSNQPFTKHSRYGEDLGTEGWEQIFTLHLLCSHKKWKWTYEHVLSNELWPLMNTWVTQPRDQQKPVSDVTVATVLRLIGRLCQLGLKETFISSVVTVANIINTFIRHGQTEGVPWEVQLAAVYCTYDLSPCNPKQALNALAGWRGETTQHVPPAVTSCINQIASISRQVKS</sequence>
<dbReference type="OMA" id="KIENQCF"/>
<name>A0A3Q3BMP5_KRYMA</name>
<feature type="region of interest" description="Disordered" evidence="2">
    <location>
        <begin position="793"/>
        <end position="856"/>
    </location>
</feature>
<feature type="region of interest" description="Disordered" evidence="2">
    <location>
        <begin position="951"/>
        <end position="1010"/>
    </location>
</feature>
<protein>
    <submittedName>
        <fullName evidence="4">Interactor of little elongation complex ELL subunit 1</fullName>
    </submittedName>
</protein>
<feature type="coiled-coil region" evidence="1">
    <location>
        <begin position="52"/>
        <end position="228"/>
    </location>
</feature>
<evidence type="ECO:0000313" key="5">
    <source>
        <dbReference type="Proteomes" id="UP000264800"/>
    </source>
</evidence>
<dbReference type="OrthoDB" id="2238957at2759"/>
<feature type="compositionally biased region" description="Basic and acidic residues" evidence="2">
    <location>
        <begin position="793"/>
        <end position="835"/>
    </location>
</feature>
<evidence type="ECO:0000259" key="3">
    <source>
        <dbReference type="Pfam" id="PF25817"/>
    </source>
</evidence>
<feature type="compositionally biased region" description="Polar residues" evidence="2">
    <location>
        <begin position="967"/>
        <end position="977"/>
    </location>
</feature>
<dbReference type="KEGG" id="kmr:108232180"/>
<dbReference type="Ensembl" id="ENSKMAT00000027178.1">
    <property type="protein sequence ID" value="ENSKMAP00000026839.1"/>
    <property type="gene ID" value="ENSKMAG00000019901.1"/>
</dbReference>
<feature type="compositionally biased region" description="Polar residues" evidence="2">
    <location>
        <begin position="288"/>
        <end position="336"/>
    </location>
</feature>
<feature type="domain" description="Little elongation complex subunit 1 C-terminal" evidence="3">
    <location>
        <begin position="1293"/>
        <end position="1483"/>
    </location>
</feature>
<organism evidence="4 5">
    <name type="scientific">Kryptolebias marmoratus</name>
    <name type="common">Mangrove killifish</name>
    <name type="synonym">Rivulus marmoratus</name>
    <dbReference type="NCBI Taxonomy" id="37003"/>
    <lineage>
        <taxon>Eukaryota</taxon>
        <taxon>Metazoa</taxon>
        <taxon>Chordata</taxon>
        <taxon>Craniata</taxon>
        <taxon>Vertebrata</taxon>
        <taxon>Euteleostomi</taxon>
        <taxon>Actinopterygii</taxon>
        <taxon>Neopterygii</taxon>
        <taxon>Teleostei</taxon>
        <taxon>Neoteleostei</taxon>
        <taxon>Acanthomorphata</taxon>
        <taxon>Ovalentaria</taxon>
        <taxon>Atherinomorphae</taxon>
        <taxon>Cyprinodontiformes</taxon>
        <taxon>Rivulidae</taxon>
        <taxon>Kryptolebias</taxon>
    </lineage>
</organism>
<dbReference type="STRING" id="37003.ENSKMAP00000026839"/>